<sequence>MDIILKSLASAIVTAIILVIAKFSGPKLAGAIGGIPIVFAVSYILLTLEDRSISRQFLVGGIYGAVAAIFFSIALIWLNAEFLKTHWLNFVVAYIACFMFALLLVHFTPTK</sequence>
<feature type="transmembrane region" description="Helical" evidence="1">
    <location>
        <begin position="7"/>
        <end position="23"/>
    </location>
</feature>
<comment type="caution">
    <text evidence="2">The sequence shown here is derived from an EMBL/GenBank/DDBJ whole genome shotgun (WGS) entry which is preliminary data.</text>
</comment>
<gene>
    <name evidence="2" type="ORF">COU33_02770</name>
</gene>
<evidence type="ECO:0008006" key="4">
    <source>
        <dbReference type="Google" id="ProtNLM"/>
    </source>
</evidence>
<keyword evidence="1" id="KW-1133">Transmembrane helix</keyword>
<evidence type="ECO:0000313" key="3">
    <source>
        <dbReference type="Proteomes" id="UP000229362"/>
    </source>
</evidence>
<feature type="transmembrane region" description="Helical" evidence="1">
    <location>
        <begin position="58"/>
        <end position="80"/>
    </location>
</feature>
<feature type="transmembrane region" description="Helical" evidence="1">
    <location>
        <begin position="29"/>
        <end position="46"/>
    </location>
</feature>
<protein>
    <recommendedName>
        <fullName evidence="4">DUF3147 domain-containing protein</fullName>
    </recommendedName>
</protein>
<dbReference type="Proteomes" id="UP000229362">
    <property type="component" value="Unassembled WGS sequence"/>
</dbReference>
<evidence type="ECO:0000256" key="1">
    <source>
        <dbReference type="SAM" id="Phobius"/>
    </source>
</evidence>
<keyword evidence="1" id="KW-0812">Transmembrane</keyword>
<dbReference type="AlphaFoldDB" id="A0A2M6W1A6"/>
<feature type="transmembrane region" description="Helical" evidence="1">
    <location>
        <begin position="86"/>
        <end position="107"/>
    </location>
</feature>
<dbReference type="EMBL" id="PFBZ01000118">
    <property type="protein sequence ID" value="PIT86505.1"/>
    <property type="molecule type" value="Genomic_DNA"/>
</dbReference>
<evidence type="ECO:0000313" key="2">
    <source>
        <dbReference type="EMBL" id="PIT86505.1"/>
    </source>
</evidence>
<organism evidence="2 3">
    <name type="scientific">Candidatus Magasanikbacteria bacterium CG10_big_fil_rev_8_21_14_0_10_43_6</name>
    <dbReference type="NCBI Taxonomy" id="1974650"/>
    <lineage>
        <taxon>Bacteria</taxon>
        <taxon>Candidatus Magasanikiibacteriota</taxon>
    </lineage>
</organism>
<proteinExistence type="predicted"/>
<keyword evidence="1" id="KW-0472">Membrane</keyword>
<reference evidence="3" key="1">
    <citation type="submission" date="2017-09" db="EMBL/GenBank/DDBJ databases">
        <title>Depth-based differentiation of microbial function through sediment-hosted aquifers and enrichment of novel symbionts in the deep terrestrial subsurface.</title>
        <authorList>
            <person name="Probst A.J."/>
            <person name="Ladd B."/>
            <person name="Jarett J.K."/>
            <person name="Geller-Mcgrath D.E."/>
            <person name="Sieber C.M.K."/>
            <person name="Emerson J.B."/>
            <person name="Anantharaman K."/>
            <person name="Thomas B.C."/>
            <person name="Malmstrom R."/>
            <person name="Stieglmeier M."/>
            <person name="Klingl A."/>
            <person name="Woyke T."/>
            <person name="Ryan C.M."/>
            <person name="Banfield J.F."/>
        </authorList>
    </citation>
    <scope>NUCLEOTIDE SEQUENCE [LARGE SCALE GENOMIC DNA]</scope>
</reference>
<accession>A0A2M6W1A6</accession>
<name>A0A2M6W1A6_9BACT</name>